<accession>Q5UWI8</accession>
<dbReference type="Proteomes" id="UP000001169">
    <property type="component" value="Chromosome II"/>
</dbReference>
<dbReference type="EMBL" id="AY596298">
    <property type="protein sequence ID" value="AAV48365.1"/>
    <property type="molecule type" value="Genomic_DNA"/>
</dbReference>
<organism evidence="1 2">
    <name type="scientific">Haloarcula marismortui (strain ATCC 43049 / DSM 3752 / JCM 8966 / VKM B-1809)</name>
    <name type="common">Halobacterium marismortui</name>
    <dbReference type="NCBI Taxonomy" id="272569"/>
    <lineage>
        <taxon>Archaea</taxon>
        <taxon>Methanobacteriati</taxon>
        <taxon>Methanobacteriota</taxon>
        <taxon>Stenosarchaea group</taxon>
        <taxon>Halobacteria</taxon>
        <taxon>Halobacteriales</taxon>
        <taxon>Haloarculaceae</taxon>
        <taxon>Haloarcula</taxon>
    </lineage>
</organism>
<dbReference type="PATRIC" id="fig|272569.17.peg.4192"/>
<dbReference type="eggNOG" id="arCOG06219">
    <property type="taxonomic scope" value="Archaea"/>
</dbReference>
<dbReference type="PaxDb" id="272569-rrnB0178"/>
<sequence length="52" mass="5671">MGAKSHGSGIGLYLVNTLVNIYEGEVTVEDRGVWLDEPELEGSVFSVTFQRA</sequence>
<protein>
    <submittedName>
        <fullName evidence="1">Uncharacterized protein</fullName>
    </submittedName>
</protein>
<dbReference type="KEGG" id="hma:rrnB0178"/>
<dbReference type="AlphaFoldDB" id="Q5UWI8"/>
<dbReference type="Gene3D" id="3.30.565.10">
    <property type="entry name" value="Histidine kinase-like ATPase, C-terminal domain"/>
    <property type="match status" value="1"/>
</dbReference>
<evidence type="ECO:0000313" key="1">
    <source>
        <dbReference type="EMBL" id="AAV48365.1"/>
    </source>
</evidence>
<dbReference type="EnsemblBacteria" id="AAV48365">
    <property type="protein sequence ID" value="AAV48365"/>
    <property type="gene ID" value="rrnB0178"/>
</dbReference>
<dbReference type="InterPro" id="IPR036890">
    <property type="entry name" value="HATPase_C_sf"/>
</dbReference>
<name>Q5UWI8_HALMA</name>
<reference evidence="1 2" key="1">
    <citation type="journal article" date="2004" name="Genome Res.">
        <title>Genome sequence of Haloarcula marismortui: a halophilic archaeon from the Dead Sea.</title>
        <authorList>
            <person name="Baliga N.S."/>
            <person name="Bonneau R."/>
            <person name="Facciotti M.T."/>
            <person name="Pan M."/>
            <person name="Glusman G."/>
            <person name="Deutsch E.W."/>
            <person name="Shannon P."/>
            <person name="Chiu Y."/>
            <person name="Weng R.S."/>
            <person name="Gan R.R."/>
            <person name="Hung P."/>
            <person name="Date S.V."/>
            <person name="Marcotte E."/>
            <person name="Hood L."/>
            <person name="Ng W.V."/>
        </authorList>
    </citation>
    <scope>NUCLEOTIDE SEQUENCE [LARGE SCALE GENOMIC DNA]</scope>
    <source>
        <strain evidence="2">ATCC 43049 / DSM 3752 / JCM 8966 / VKM B-1809</strain>
    </source>
</reference>
<dbReference type="SUPFAM" id="SSF55874">
    <property type="entry name" value="ATPase domain of HSP90 chaperone/DNA topoisomerase II/histidine kinase"/>
    <property type="match status" value="1"/>
</dbReference>
<proteinExistence type="predicted"/>
<dbReference type="HOGENOM" id="CLU_3075211_0_0_2"/>
<evidence type="ECO:0000313" key="2">
    <source>
        <dbReference type="Proteomes" id="UP000001169"/>
    </source>
</evidence>
<dbReference type="STRING" id="272569.rrnB0178"/>
<gene>
    <name evidence="1" type="ordered locus">rrnB0178</name>
</gene>
<keyword evidence="2" id="KW-1185">Reference proteome</keyword>